<organism evidence="1 2">
    <name type="scientific">Cupriavidus oxalaticus</name>
    <dbReference type="NCBI Taxonomy" id="96344"/>
    <lineage>
        <taxon>Bacteria</taxon>
        <taxon>Pseudomonadati</taxon>
        <taxon>Pseudomonadota</taxon>
        <taxon>Betaproteobacteria</taxon>
        <taxon>Burkholderiales</taxon>
        <taxon>Burkholderiaceae</taxon>
        <taxon>Cupriavidus</taxon>
    </lineage>
</organism>
<reference evidence="1 2" key="1">
    <citation type="submission" date="2018-09" db="EMBL/GenBank/DDBJ databases">
        <title>Complete genome sequence of Cupriavidus oxalaticus T2, a bacterium capable of phenol tolerance and degradation.</title>
        <authorList>
            <person name="Yan J."/>
        </authorList>
    </citation>
    <scope>NUCLEOTIDE SEQUENCE [LARGE SCALE GENOMIC DNA]</scope>
    <source>
        <strain evidence="1 2">T2</strain>
        <plasmid evidence="1 2">unnamed1</plasmid>
    </source>
</reference>
<keyword evidence="1" id="KW-0614">Plasmid</keyword>
<dbReference type="AlphaFoldDB" id="A0A5P3VSY6"/>
<dbReference type="Pfam" id="PF09926">
    <property type="entry name" value="DUF2158"/>
    <property type="match status" value="1"/>
</dbReference>
<evidence type="ECO:0000313" key="1">
    <source>
        <dbReference type="EMBL" id="QEZ49085.1"/>
    </source>
</evidence>
<proteinExistence type="predicted"/>
<sequence length="58" mass="6456">MTQNNEGDIVKLKSGGPDMTIKSVEDNGYVNCNWFAGRKLEQGRFKEAQILPVEAEAQ</sequence>
<accession>A0A5P3VSY6</accession>
<protein>
    <submittedName>
        <fullName evidence="1">DUF2158 domain-containing protein</fullName>
    </submittedName>
</protein>
<geneLocation type="plasmid" evidence="1">
    <name>unnamed1</name>
</geneLocation>
<name>A0A5P3VSY6_9BURK</name>
<gene>
    <name evidence="1" type="ORF">D2917_30610</name>
</gene>
<dbReference type="EMBL" id="CP032520">
    <property type="protein sequence ID" value="QEZ49085.1"/>
    <property type="molecule type" value="Genomic_DNA"/>
</dbReference>
<evidence type="ECO:0000313" key="2">
    <source>
        <dbReference type="Proteomes" id="UP000325743"/>
    </source>
</evidence>
<dbReference type="InterPro" id="IPR019226">
    <property type="entry name" value="DUF2158"/>
</dbReference>
<dbReference type="Proteomes" id="UP000325743">
    <property type="component" value="Plasmid unnamed1"/>
</dbReference>